<dbReference type="NCBIfam" id="TIGR02937">
    <property type="entry name" value="sigma70-ECF"/>
    <property type="match status" value="1"/>
</dbReference>
<name>A0A6J7L6H4_9ZZZZ</name>
<evidence type="ECO:0000256" key="2">
    <source>
        <dbReference type="ARBA" id="ARBA00023082"/>
    </source>
</evidence>
<keyword evidence="1" id="KW-0805">Transcription regulation</keyword>
<keyword evidence="3" id="KW-0238">DNA-binding</keyword>
<dbReference type="InterPro" id="IPR014284">
    <property type="entry name" value="RNA_pol_sigma-70_dom"/>
</dbReference>
<dbReference type="NCBIfam" id="TIGR02980">
    <property type="entry name" value="SigBFG"/>
    <property type="match status" value="1"/>
</dbReference>
<dbReference type="InterPro" id="IPR036388">
    <property type="entry name" value="WH-like_DNA-bd_sf"/>
</dbReference>
<dbReference type="PANTHER" id="PTHR30385">
    <property type="entry name" value="SIGMA FACTOR F FLAGELLAR"/>
    <property type="match status" value="1"/>
</dbReference>
<dbReference type="GO" id="GO:0003677">
    <property type="term" value="F:DNA binding"/>
    <property type="evidence" value="ECO:0007669"/>
    <property type="project" value="UniProtKB-KW"/>
</dbReference>
<feature type="domain" description="RNA polymerase sigma-70" evidence="5">
    <location>
        <begin position="76"/>
        <end position="89"/>
    </location>
</feature>
<dbReference type="Pfam" id="PF04539">
    <property type="entry name" value="Sigma70_r3"/>
    <property type="match status" value="1"/>
</dbReference>
<protein>
    <submittedName>
        <fullName evidence="6">Unannotated protein</fullName>
    </submittedName>
</protein>
<dbReference type="Gene3D" id="1.20.120.1810">
    <property type="match status" value="1"/>
</dbReference>
<dbReference type="InterPro" id="IPR007627">
    <property type="entry name" value="RNA_pol_sigma70_r2"/>
</dbReference>
<dbReference type="PANTHER" id="PTHR30385:SF4">
    <property type="entry name" value="RNA POLYMERASE SIGMA-E FACTOR"/>
    <property type="match status" value="1"/>
</dbReference>
<keyword evidence="4" id="KW-0804">Transcription</keyword>
<evidence type="ECO:0000256" key="1">
    <source>
        <dbReference type="ARBA" id="ARBA00023015"/>
    </source>
</evidence>
<dbReference type="Gene3D" id="1.10.10.10">
    <property type="entry name" value="Winged helix-like DNA-binding domain superfamily/Winged helix DNA-binding domain"/>
    <property type="match status" value="2"/>
</dbReference>
<evidence type="ECO:0000313" key="6">
    <source>
        <dbReference type="EMBL" id="CAB4961799.1"/>
    </source>
</evidence>
<accession>A0A6J7L6H4</accession>
<dbReference type="InterPro" id="IPR013325">
    <property type="entry name" value="RNA_pol_sigma_r2"/>
</dbReference>
<dbReference type="PROSITE" id="PS00715">
    <property type="entry name" value="SIGMA70_1"/>
    <property type="match status" value="1"/>
</dbReference>
<dbReference type="InterPro" id="IPR007630">
    <property type="entry name" value="RNA_pol_sigma70_r4"/>
</dbReference>
<dbReference type="Pfam" id="PF04542">
    <property type="entry name" value="Sigma70_r2"/>
    <property type="match status" value="1"/>
</dbReference>
<dbReference type="InterPro" id="IPR007624">
    <property type="entry name" value="RNA_pol_sigma70_r3"/>
</dbReference>
<dbReference type="SUPFAM" id="SSF88659">
    <property type="entry name" value="Sigma3 and sigma4 domains of RNA polymerase sigma factors"/>
    <property type="match status" value="2"/>
</dbReference>
<dbReference type="InterPro" id="IPR014322">
    <property type="entry name" value="RNA_pol_sigma-B/F/G"/>
</dbReference>
<evidence type="ECO:0000256" key="4">
    <source>
        <dbReference type="ARBA" id="ARBA00023163"/>
    </source>
</evidence>
<keyword evidence="2" id="KW-0731">Sigma factor</keyword>
<dbReference type="EMBL" id="CAFBNE010000080">
    <property type="protein sequence ID" value="CAB4961799.1"/>
    <property type="molecule type" value="Genomic_DNA"/>
</dbReference>
<evidence type="ECO:0000259" key="5">
    <source>
        <dbReference type="PROSITE" id="PS00715"/>
    </source>
</evidence>
<dbReference type="GO" id="GO:0006352">
    <property type="term" value="P:DNA-templated transcription initiation"/>
    <property type="evidence" value="ECO:0007669"/>
    <property type="project" value="InterPro"/>
</dbReference>
<organism evidence="6">
    <name type="scientific">freshwater metagenome</name>
    <dbReference type="NCBI Taxonomy" id="449393"/>
    <lineage>
        <taxon>unclassified sequences</taxon>
        <taxon>metagenomes</taxon>
        <taxon>ecological metagenomes</taxon>
    </lineage>
</organism>
<reference evidence="6" key="1">
    <citation type="submission" date="2020-05" db="EMBL/GenBank/DDBJ databases">
        <authorList>
            <person name="Chiriac C."/>
            <person name="Salcher M."/>
            <person name="Ghai R."/>
            <person name="Kavagutti S V."/>
        </authorList>
    </citation>
    <scope>NUCLEOTIDE SEQUENCE</scope>
</reference>
<dbReference type="AlphaFoldDB" id="A0A6J7L6H4"/>
<sequence>MSGRTSRWTPEQRDRERELFAAFARLRDGEGRQDEAADSNLQSELREVRDELVTMHLGLVHHLAQRYGAHGSSGDDVVQVGIVGLINAVDRFDLDRGYEFSTFATPQIIGEMRKFFRDDSWAVHVPRRLRDLTSSVNRARSVLSAQLGRSPTVAELSAHLDVPPEEILSALEAATARGAASIDTPVDAEGRTLAETMGLADASFEDVENRMMVDSLLDILPERERRIVVAKVYDELGQSQIAAELGISQVHVSRLFSASMDRMRLHAAQQMRMDAAGSVEVLGE</sequence>
<dbReference type="Pfam" id="PF04545">
    <property type="entry name" value="Sigma70_r4"/>
    <property type="match status" value="1"/>
</dbReference>
<gene>
    <name evidence="6" type="ORF">UFOPK3772_02254</name>
</gene>
<proteinExistence type="predicted"/>
<evidence type="ECO:0000256" key="3">
    <source>
        <dbReference type="ARBA" id="ARBA00023125"/>
    </source>
</evidence>
<dbReference type="SUPFAM" id="SSF88946">
    <property type="entry name" value="Sigma2 domain of RNA polymerase sigma factors"/>
    <property type="match status" value="1"/>
</dbReference>
<dbReference type="GO" id="GO:0016987">
    <property type="term" value="F:sigma factor activity"/>
    <property type="evidence" value="ECO:0007669"/>
    <property type="project" value="UniProtKB-KW"/>
</dbReference>
<dbReference type="CDD" id="cd06171">
    <property type="entry name" value="Sigma70_r4"/>
    <property type="match status" value="1"/>
</dbReference>
<dbReference type="InterPro" id="IPR013324">
    <property type="entry name" value="RNA_pol_sigma_r3/r4-like"/>
</dbReference>
<dbReference type="InterPro" id="IPR000943">
    <property type="entry name" value="RNA_pol_sigma70"/>
</dbReference>